<dbReference type="EMBL" id="RKHR01000004">
    <property type="protein sequence ID" value="ROS01378.1"/>
    <property type="molecule type" value="Genomic_DNA"/>
</dbReference>
<accession>A0A3N2DNJ5</accession>
<name>A0A3N2DNJ5_9GAMM</name>
<evidence type="ECO:0000256" key="1">
    <source>
        <dbReference type="SAM" id="SignalP"/>
    </source>
</evidence>
<dbReference type="RefSeq" id="WP_123712176.1">
    <property type="nucleotide sequence ID" value="NZ_RKHR01000004.1"/>
</dbReference>
<sequence>MSKRVRLYCLLLALLLGGSALSTLHAEQVKKTERVKTDQAKPVQHIVLLWLKDAGNPSGVAQVIAASHKLADIPGVDDLTVGPALPSERQLVDDSFDVAITMHFASPRAMDHYLASEPHRQIVAAEIKPLLSKIVVYDMTPQPATNRL</sequence>
<dbReference type="SMART" id="SM00886">
    <property type="entry name" value="Dabb"/>
    <property type="match status" value="1"/>
</dbReference>
<protein>
    <submittedName>
        <fullName evidence="3">Stress responsive alpha/beta barrel protein</fullName>
    </submittedName>
</protein>
<dbReference type="Pfam" id="PF07876">
    <property type="entry name" value="Dabb"/>
    <property type="match status" value="1"/>
</dbReference>
<feature type="domain" description="Stress-response A/B barrel" evidence="2">
    <location>
        <begin position="43"/>
        <end position="139"/>
    </location>
</feature>
<dbReference type="InterPro" id="IPR011008">
    <property type="entry name" value="Dimeric_a/b-barrel"/>
</dbReference>
<evidence type="ECO:0000259" key="2">
    <source>
        <dbReference type="PROSITE" id="PS51502"/>
    </source>
</evidence>
<dbReference type="Gene3D" id="3.30.70.100">
    <property type="match status" value="1"/>
</dbReference>
<keyword evidence="1" id="KW-0732">Signal</keyword>
<gene>
    <name evidence="3" type="ORF">EDC56_1819</name>
</gene>
<proteinExistence type="predicted"/>
<comment type="caution">
    <text evidence="3">The sequence shown here is derived from an EMBL/GenBank/DDBJ whole genome shotgun (WGS) entry which is preliminary data.</text>
</comment>
<dbReference type="InterPro" id="IPR013097">
    <property type="entry name" value="Dabb"/>
</dbReference>
<keyword evidence="4" id="KW-1185">Reference proteome</keyword>
<evidence type="ECO:0000313" key="3">
    <source>
        <dbReference type="EMBL" id="ROS01378.1"/>
    </source>
</evidence>
<organism evidence="3 4">
    <name type="scientific">Sinobacterium caligoides</name>
    <dbReference type="NCBI Taxonomy" id="933926"/>
    <lineage>
        <taxon>Bacteria</taxon>
        <taxon>Pseudomonadati</taxon>
        <taxon>Pseudomonadota</taxon>
        <taxon>Gammaproteobacteria</taxon>
        <taxon>Cellvibrionales</taxon>
        <taxon>Spongiibacteraceae</taxon>
        <taxon>Sinobacterium</taxon>
    </lineage>
</organism>
<reference evidence="3 4" key="1">
    <citation type="submission" date="2018-11" db="EMBL/GenBank/DDBJ databases">
        <title>Genomic Encyclopedia of Type Strains, Phase IV (KMG-IV): sequencing the most valuable type-strain genomes for metagenomic binning, comparative biology and taxonomic classification.</title>
        <authorList>
            <person name="Goeker M."/>
        </authorList>
    </citation>
    <scope>NUCLEOTIDE SEQUENCE [LARGE SCALE GENOMIC DNA]</scope>
    <source>
        <strain evidence="3 4">DSM 100316</strain>
    </source>
</reference>
<dbReference type="AlphaFoldDB" id="A0A3N2DNJ5"/>
<feature type="signal peptide" evidence="1">
    <location>
        <begin position="1"/>
        <end position="26"/>
    </location>
</feature>
<dbReference type="Proteomes" id="UP000275394">
    <property type="component" value="Unassembled WGS sequence"/>
</dbReference>
<evidence type="ECO:0000313" key="4">
    <source>
        <dbReference type="Proteomes" id="UP000275394"/>
    </source>
</evidence>
<feature type="chain" id="PRO_5018148555" evidence="1">
    <location>
        <begin position="27"/>
        <end position="148"/>
    </location>
</feature>
<dbReference type="SUPFAM" id="SSF54909">
    <property type="entry name" value="Dimeric alpha+beta barrel"/>
    <property type="match status" value="1"/>
</dbReference>
<dbReference type="OrthoDB" id="7189263at2"/>
<dbReference type="PROSITE" id="PS51502">
    <property type="entry name" value="S_R_A_B_BARREL"/>
    <property type="match status" value="1"/>
</dbReference>